<dbReference type="STRING" id="400682.A0A1X7TNE0"/>
<dbReference type="SUPFAM" id="SSF56112">
    <property type="entry name" value="Protein kinase-like (PK-like)"/>
    <property type="match status" value="1"/>
</dbReference>
<name>A0A1X7TNE0_AMPQE</name>
<protein>
    <recommendedName>
        <fullName evidence="1">Serine-threonine/tyrosine-protein kinase catalytic domain-containing protein</fullName>
    </recommendedName>
</protein>
<dbReference type="AlphaFoldDB" id="A0A1X7TNE0"/>
<feature type="domain" description="Serine-threonine/tyrosine-protein kinase catalytic" evidence="1">
    <location>
        <begin position="1"/>
        <end position="50"/>
    </location>
</feature>
<evidence type="ECO:0000313" key="2">
    <source>
        <dbReference type="EnsemblMetazoa" id="Aqu2.1.16394_001"/>
    </source>
</evidence>
<accession>A0A1X7TNE0</accession>
<reference evidence="2" key="1">
    <citation type="submission" date="2017-05" db="UniProtKB">
        <authorList>
            <consortium name="EnsemblMetazoa"/>
        </authorList>
    </citation>
    <scope>IDENTIFICATION</scope>
</reference>
<dbReference type="GO" id="GO:0004672">
    <property type="term" value="F:protein kinase activity"/>
    <property type="evidence" value="ECO:0007669"/>
    <property type="project" value="InterPro"/>
</dbReference>
<dbReference type="InterPro" id="IPR011009">
    <property type="entry name" value="Kinase-like_dom_sf"/>
</dbReference>
<evidence type="ECO:0000259" key="1">
    <source>
        <dbReference type="Pfam" id="PF07714"/>
    </source>
</evidence>
<proteinExistence type="predicted"/>
<organism evidence="2">
    <name type="scientific">Amphimedon queenslandica</name>
    <name type="common">Sponge</name>
    <dbReference type="NCBI Taxonomy" id="400682"/>
    <lineage>
        <taxon>Eukaryota</taxon>
        <taxon>Metazoa</taxon>
        <taxon>Porifera</taxon>
        <taxon>Demospongiae</taxon>
        <taxon>Heteroscleromorpha</taxon>
        <taxon>Haplosclerida</taxon>
        <taxon>Niphatidae</taxon>
        <taxon>Amphimedon</taxon>
    </lineage>
</organism>
<dbReference type="OrthoDB" id="548867at2759"/>
<dbReference type="EnsemblMetazoa" id="Aqu2.1.16394_001">
    <property type="protein sequence ID" value="Aqu2.1.16394_001"/>
    <property type="gene ID" value="Aqu2.1.16394"/>
</dbReference>
<dbReference type="InParanoid" id="A0A1X7TNE0"/>
<sequence>MTDKEVGELVSEGYLMLIPRDCPEPFKQLMINCWKHNDEERPKFKDIFDVLITYDTHDT</sequence>
<dbReference type="Gene3D" id="1.10.510.10">
    <property type="entry name" value="Transferase(Phosphotransferase) domain 1"/>
    <property type="match status" value="1"/>
</dbReference>
<dbReference type="InterPro" id="IPR001245">
    <property type="entry name" value="Ser-Thr/Tyr_kinase_cat_dom"/>
</dbReference>
<dbReference type="Pfam" id="PF07714">
    <property type="entry name" value="PK_Tyr_Ser-Thr"/>
    <property type="match status" value="1"/>
</dbReference>